<gene>
    <name evidence="2" type="ORF">BDZ31_002095</name>
</gene>
<comment type="caution">
    <text evidence="2">The sequence shown here is derived from an EMBL/GenBank/DDBJ whole genome shotgun (WGS) entry which is preliminary data.</text>
</comment>
<organism evidence="2 3">
    <name type="scientific">Conexibacter arvalis</name>
    <dbReference type="NCBI Taxonomy" id="912552"/>
    <lineage>
        <taxon>Bacteria</taxon>
        <taxon>Bacillati</taxon>
        <taxon>Actinomycetota</taxon>
        <taxon>Thermoleophilia</taxon>
        <taxon>Solirubrobacterales</taxon>
        <taxon>Conexibacteraceae</taxon>
        <taxon>Conexibacter</taxon>
    </lineage>
</organism>
<evidence type="ECO:0000313" key="2">
    <source>
        <dbReference type="EMBL" id="MBB4662509.1"/>
    </source>
</evidence>
<sequence>MSYSRWRTLAGVSLAVFGASAATAQVASALPVDMVQELRVTITPGKAGTPKKPKGAAIGVTIQSPSPQPATTQNVKVLFGKGIRFNNRLFPRCSLKSIQATKSLSRCPKGSIVGRGTARAIGFIGSAQVPEDLTVTAINSTNNSLILWLNGAHPLPLSDGLVGKLGKASGKYAHRLDVTIPKGLREVMPGVYAPLVFFDVDVKATTTVKKGKGRRARRVKVHYVETTNCPSGGWPFAADFSFDPAAPFTDDPLTAVSPAARCS</sequence>
<dbReference type="EMBL" id="JACHNU010000002">
    <property type="protein sequence ID" value="MBB4662509.1"/>
    <property type="molecule type" value="Genomic_DNA"/>
</dbReference>
<proteinExistence type="predicted"/>
<name>A0A840IC95_9ACTN</name>
<evidence type="ECO:0000256" key="1">
    <source>
        <dbReference type="SAM" id="SignalP"/>
    </source>
</evidence>
<dbReference type="Proteomes" id="UP000585272">
    <property type="component" value="Unassembled WGS sequence"/>
</dbReference>
<feature type="chain" id="PRO_5038688627" evidence="1">
    <location>
        <begin position="25"/>
        <end position="263"/>
    </location>
</feature>
<protein>
    <submittedName>
        <fullName evidence="2">Uncharacterized protein</fullName>
    </submittedName>
</protein>
<reference evidence="2 3" key="1">
    <citation type="submission" date="2020-08" db="EMBL/GenBank/DDBJ databases">
        <title>Genomic Encyclopedia of Archaeal and Bacterial Type Strains, Phase II (KMG-II): from individual species to whole genera.</title>
        <authorList>
            <person name="Goeker M."/>
        </authorList>
    </citation>
    <scope>NUCLEOTIDE SEQUENCE [LARGE SCALE GENOMIC DNA]</scope>
    <source>
        <strain evidence="2 3">DSM 23288</strain>
    </source>
</reference>
<keyword evidence="3" id="KW-1185">Reference proteome</keyword>
<feature type="signal peptide" evidence="1">
    <location>
        <begin position="1"/>
        <end position="24"/>
    </location>
</feature>
<evidence type="ECO:0000313" key="3">
    <source>
        <dbReference type="Proteomes" id="UP000585272"/>
    </source>
</evidence>
<accession>A0A840IC95</accession>
<keyword evidence="1" id="KW-0732">Signal</keyword>
<dbReference type="AlphaFoldDB" id="A0A840IC95"/>